<dbReference type="InterPro" id="IPR031248">
    <property type="entry name" value="RNF213"/>
</dbReference>
<organism evidence="1 2">
    <name type="scientific">Gigaspora margarita</name>
    <dbReference type="NCBI Taxonomy" id="4874"/>
    <lineage>
        <taxon>Eukaryota</taxon>
        <taxon>Fungi</taxon>
        <taxon>Fungi incertae sedis</taxon>
        <taxon>Mucoromycota</taxon>
        <taxon>Glomeromycotina</taxon>
        <taxon>Glomeromycetes</taxon>
        <taxon>Diversisporales</taxon>
        <taxon>Gigasporaceae</taxon>
        <taxon>Gigaspora</taxon>
    </lineage>
</organism>
<dbReference type="GO" id="GO:0016887">
    <property type="term" value="F:ATP hydrolysis activity"/>
    <property type="evidence" value="ECO:0007669"/>
    <property type="project" value="InterPro"/>
</dbReference>
<proteinExistence type="predicted"/>
<dbReference type="PANTHER" id="PTHR22605">
    <property type="entry name" value="RZ-TYPE DOMAIN-CONTAINING PROTEIN"/>
    <property type="match status" value="1"/>
</dbReference>
<dbReference type="PANTHER" id="PTHR22605:SF1">
    <property type="entry name" value="RZ-TYPE DOMAIN-CONTAINING PROTEIN"/>
    <property type="match status" value="1"/>
</dbReference>
<keyword evidence="2" id="KW-1185">Reference proteome</keyword>
<comment type="caution">
    <text evidence="1">The sequence shown here is derived from an EMBL/GenBank/DDBJ whole genome shotgun (WGS) entry which is preliminary data.</text>
</comment>
<evidence type="ECO:0000313" key="2">
    <source>
        <dbReference type="Proteomes" id="UP000439903"/>
    </source>
</evidence>
<sequence>MNINPKTFKEMVQEEQKDFMKHMMKPEMVAENFALLENVLVITVYLVPHQGSSSSTSNGIVKVFNKACNYQKGNSKEFPFNHFGLAEKSPHNPLKVLHSLLEPNYPAELPEVAIIGISNWRLDNSKSSRTLLVQSLHQALARNFRGTNQMDELYKTHFSKVIKAFHGSVDNFNNYSIEYLIKANLKDKNACHLMIIGKSNSIINILTYKLKQWNKELVDKDSKSNDENFDLEPIVIYSSQFPDDFGDDYQYSVLSRIMMCVEMGRPLILTDLDKIYGSLYDLWNQNYITVGKNGDQTFYTRIALGAYSNPLVCIHKNFRCILVLDDKDVDLSDLPLLNRFEKQKMTINDMIDNSKTRLLNELVKWSIRISTLLNIEGEATSKFNE</sequence>
<evidence type="ECO:0000313" key="1">
    <source>
        <dbReference type="EMBL" id="KAF0541183.1"/>
    </source>
</evidence>
<dbReference type="EMBL" id="WTPW01000156">
    <property type="protein sequence ID" value="KAF0541183.1"/>
    <property type="molecule type" value="Genomic_DNA"/>
</dbReference>
<accession>A0A8H4ERS7</accession>
<name>A0A8H4ERS7_GIGMA</name>
<dbReference type="GO" id="GO:0004842">
    <property type="term" value="F:ubiquitin-protein transferase activity"/>
    <property type="evidence" value="ECO:0007669"/>
    <property type="project" value="InterPro"/>
</dbReference>
<protein>
    <submittedName>
        <fullName evidence="1">E3 ubiquitin-protein ligase</fullName>
    </submittedName>
</protein>
<gene>
    <name evidence="1" type="ORF">F8M41_005746</name>
</gene>
<dbReference type="Proteomes" id="UP000439903">
    <property type="component" value="Unassembled WGS sequence"/>
</dbReference>
<dbReference type="AlphaFoldDB" id="A0A8H4ERS7"/>
<dbReference type="OrthoDB" id="2423195at2759"/>
<reference evidence="1 2" key="1">
    <citation type="journal article" date="2019" name="Environ. Microbiol.">
        <title>At the nexus of three kingdoms: the genome of the mycorrhizal fungus Gigaspora margarita provides insights into plant, endobacterial and fungal interactions.</title>
        <authorList>
            <person name="Venice F."/>
            <person name="Ghignone S."/>
            <person name="Salvioli di Fossalunga A."/>
            <person name="Amselem J."/>
            <person name="Novero M."/>
            <person name="Xianan X."/>
            <person name="Sedzielewska Toro K."/>
            <person name="Morin E."/>
            <person name="Lipzen A."/>
            <person name="Grigoriev I.V."/>
            <person name="Henrissat B."/>
            <person name="Martin F.M."/>
            <person name="Bonfante P."/>
        </authorList>
    </citation>
    <scope>NUCLEOTIDE SEQUENCE [LARGE SCALE GENOMIC DNA]</scope>
    <source>
        <strain evidence="1 2">BEG34</strain>
    </source>
</reference>